<gene>
    <name evidence="1" type="ORF">KK2020170_24080</name>
</gene>
<organism evidence="1 2">
    <name type="scientific">Flavobacterium okayamense</name>
    <dbReference type="NCBI Taxonomy" id="2830782"/>
    <lineage>
        <taxon>Bacteria</taxon>
        <taxon>Pseudomonadati</taxon>
        <taxon>Bacteroidota</taxon>
        <taxon>Flavobacteriia</taxon>
        <taxon>Flavobacteriales</taxon>
        <taxon>Flavobacteriaceae</taxon>
        <taxon>Flavobacterium</taxon>
    </lineage>
</organism>
<evidence type="ECO:0000313" key="2">
    <source>
        <dbReference type="Proteomes" id="UP000825258"/>
    </source>
</evidence>
<dbReference type="EMBL" id="AP024749">
    <property type="protein sequence ID" value="BCY29540.1"/>
    <property type="molecule type" value="Genomic_DNA"/>
</dbReference>
<accession>A0ABN6I0J4</accession>
<evidence type="ECO:0000313" key="1">
    <source>
        <dbReference type="EMBL" id="BCY29540.1"/>
    </source>
</evidence>
<proteinExistence type="predicted"/>
<evidence type="ECO:0008006" key="3">
    <source>
        <dbReference type="Google" id="ProtNLM"/>
    </source>
</evidence>
<reference evidence="1 2" key="1">
    <citation type="submission" date="2021-06" db="EMBL/GenBank/DDBJ databases">
        <title>Whole genome sequences of Flavobacterium sp. KK2020170 and assembly.</title>
        <authorList>
            <person name="Kitahara K."/>
            <person name="Miyoshi S."/>
            <person name="Uesaka K."/>
        </authorList>
    </citation>
    <scope>NUCLEOTIDE SEQUENCE [LARGE SCALE GENOMIC DNA]</scope>
    <source>
        <strain evidence="1 2">KK2020170</strain>
    </source>
</reference>
<dbReference type="Proteomes" id="UP000825258">
    <property type="component" value="Chromosome"/>
</dbReference>
<keyword evidence="2" id="KW-1185">Reference proteome</keyword>
<name>A0ABN6I0J4_9FLAO</name>
<sequence>MKFIFIFLFSFSTFYAQNSLKDIIENKVSEIIQGANDVTSYIFISDSLNNISDKNLKNEINEFKKQIDETTFKLKKIKTNKVDLIDRNFFLKEVYSIENVKIFIAVIHFKNNSDVETLSFQVLKVNNYIGIINVHGQLVDDILIGPEDRVSKKSP</sequence>
<dbReference type="RefSeq" id="WP_221258613.1">
    <property type="nucleotide sequence ID" value="NZ_AP024749.1"/>
</dbReference>
<protein>
    <recommendedName>
        <fullName evidence="3">DUF4252 domain-containing protein</fullName>
    </recommendedName>
</protein>